<evidence type="ECO:0000313" key="3">
    <source>
        <dbReference type="Proteomes" id="UP000367825"/>
    </source>
</evidence>
<dbReference type="RefSeq" id="WP_150555404.1">
    <property type="nucleotide sequence ID" value="NZ_CABPSC010000006.1"/>
</dbReference>
<evidence type="ECO:0000256" key="1">
    <source>
        <dbReference type="SAM" id="SignalP"/>
    </source>
</evidence>
<dbReference type="Proteomes" id="UP000367825">
    <property type="component" value="Unassembled WGS sequence"/>
</dbReference>
<dbReference type="OrthoDB" id="8775956at2"/>
<feature type="chain" id="PRO_5022659300" description="Surface antigen domain-containing protein" evidence="1">
    <location>
        <begin position="31"/>
        <end position="137"/>
    </location>
</feature>
<accession>A0A5E4UCX5</accession>
<gene>
    <name evidence="2" type="ORF">PNO31109_01933</name>
</gene>
<proteinExistence type="predicted"/>
<dbReference type="AlphaFoldDB" id="A0A5E4UCX5"/>
<organism evidence="2 3">
    <name type="scientific">Pandoraea nosoerga</name>
    <dbReference type="NCBI Taxonomy" id="2508296"/>
    <lineage>
        <taxon>Bacteria</taxon>
        <taxon>Pseudomonadati</taxon>
        <taxon>Pseudomonadota</taxon>
        <taxon>Betaproteobacteria</taxon>
        <taxon>Burkholderiales</taxon>
        <taxon>Burkholderiaceae</taxon>
        <taxon>Pandoraea</taxon>
    </lineage>
</organism>
<keyword evidence="3" id="KW-1185">Reference proteome</keyword>
<sequence>MSQIRSSRARSTVLGTALVIGASVAAPAFAASNLTFMSNSPLAYLRKADNEALAKAANEALSKKEDNESLTWDSKSTHNPVAITAKLTPTNTHKTDDKTCRDLIVLLNAKGQEVELKLPACKKGDNGRWELQKRAAP</sequence>
<dbReference type="EMBL" id="CABPSC010000006">
    <property type="protein sequence ID" value="VVD97392.1"/>
    <property type="molecule type" value="Genomic_DNA"/>
</dbReference>
<reference evidence="2 3" key="1">
    <citation type="submission" date="2019-08" db="EMBL/GenBank/DDBJ databases">
        <authorList>
            <person name="Peeters C."/>
        </authorList>
    </citation>
    <scope>NUCLEOTIDE SEQUENCE [LARGE SCALE GENOMIC DNA]</scope>
    <source>
        <strain evidence="2 3">LMG 31109</strain>
    </source>
</reference>
<protein>
    <recommendedName>
        <fullName evidence="4">Surface antigen domain-containing protein</fullName>
    </recommendedName>
</protein>
<evidence type="ECO:0000313" key="2">
    <source>
        <dbReference type="EMBL" id="VVD97392.1"/>
    </source>
</evidence>
<evidence type="ECO:0008006" key="4">
    <source>
        <dbReference type="Google" id="ProtNLM"/>
    </source>
</evidence>
<name>A0A5E4UCX5_9BURK</name>
<feature type="signal peptide" evidence="1">
    <location>
        <begin position="1"/>
        <end position="30"/>
    </location>
</feature>
<keyword evidence="1" id="KW-0732">Signal</keyword>